<dbReference type="AlphaFoldDB" id="A0AAD7D0H7"/>
<organism evidence="2 3">
    <name type="scientific">Mycena rosella</name>
    <name type="common">Pink bonnet</name>
    <name type="synonym">Agaricus rosellus</name>
    <dbReference type="NCBI Taxonomy" id="1033263"/>
    <lineage>
        <taxon>Eukaryota</taxon>
        <taxon>Fungi</taxon>
        <taxon>Dikarya</taxon>
        <taxon>Basidiomycota</taxon>
        <taxon>Agaricomycotina</taxon>
        <taxon>Agaricomycetes</taxon>
        <taxon>Agaricomycetidae</taxon>
        <taxon>Agaricales</taxon>
        <taxon>Marasmiineae</taxon>
        <taxon>Mycenaceae</taxon>
        <taxon>Mycena</taxon>
    </lineage>
</organism>
<sequence length="289" mass="31385">MPALPQLLAGVSVGGHNFSPETVHRFLICGGIISVTLLVCYFLFMSVPKLLRPRLRRVEVEAVKCDIPVPSCVHLRPDISIPEYPFDHPRRPSSIASLPTSRTARPASQIYRYPGNCWNQEHLAGRPSRPRVAPRPSPLCTVVTRSVSGESSANVERKFAKSDVAQVPEAYSNALPPASHLAPVFPSLDCIGPAFKFACVPTLDTQPAPARAAPAKPTPKPATPLFKWGTVTHTLELPLRGNKMARTPFAKATKNTVTTNVVFSKTSVFYTPTAADKENVYAQSVDAIV</sequence>
<evidence type="ECO:0000313" key="3">
    <source>
        <dbReference type="Proteomes" id="UP001221757"/>
    </source>
</evidence>
<accession>A0AAD7D0H7</accession>
<protein>
    <submittedName>
        <fullName evidence="2">Uncharacterized protein</fullName>
    </submittedName>
</protein>
<proteinExistence type="predicted"/>
<name>A0AAD7D0H7_MYCRO</name>
<evidence type="ECO:0000313" key="2">
    <source>
        <dbReference type="EMBL" id="KAJ7672847.1"/>
    </source>
</evidence>
<keyword evidence="1" id="KW-1133">Transmembrane helix</keyword>
<feature type="transmembrane region" description="Helical" evidence="1">
    <location>
        <begin position="25"/>
        <end position="47"/>
    </location>
</feature>
<keyword evidence="1" id="KW-0472">Membrane</keyword>
<keyword evidence="1" id="KW-0812">Transmembrane</keyword>
<comment type="caution">
    <text evidence="2">The sequence shown here is derived from an EMBL/GenBank/DDBJ whole genome shotgun (WGS) entry which is preliminary data.</text>
</comment>
<dbReference type="Proteomes" id="UP001221757">
    <property type="component" value="Unassembled WGS sequence"/>
</dbReference>
<gene>
    <name evidence="2" type="ORF">B0H17DRAFT_1183311</name>
</gene>
<dbReference type="EMBL" id="JARKIE010000165">
    <property type="protein sequence ID" value="KAJ7672847.1"/>
    <property type="molecule type" value="Genomic_DNA"/>
</dbReference>
<reference evidence="2" key="1">
    <citation type="submission" date="2023-03" db="EMBL/GenBank/DDBJ databases">
        <title>Massive genome expansion in bonnet fungi (Mycena s.s.) driven by repeated elements and novel gene families across ecological guilds.</title>
        <authorList>
            <consortium name="Lawrence Berkeley National Laboratory"/>
            <person name="Harder C.B."/>
            <person name="Miyauchi S."/>
            <person name="Viragh M."/>
            <person name="Kuo A."/>
            <person name="Thoen E."/>
            <person name="Andreopoulos B."/>
            <person name="Lu D."/>
            <person name="Skrede I."/>
            <person name="Drula E."/>
            <person name="Henrissat B."/>
            <person name="Morin E."/>
            <person name="Kohler A."/>
            <person name="Barry K."/>
            <person name="LaButti K."/>
            <person name="Morin E."/>
            <person name="Salamov A."/>
            <person name="Lipzen A."/>
            <person name="Mereny Z."/>
            <person name="Hegedus B."/>
            <person name="Baldrian P."/>
            <person name="Stursova M."/>
            <person name="Weitz H."/>
            <person name="Taylor A."/>
            <person name="Grigoriev I.V."/>
            <person name="Nagy L.G."/>
            <person name="Martin F."/>
            <person name="Kauserud H."/>
        </authorList>
    </citation>
    <scope>NUCLEOTIDE SEQUENCE</scope>
    <source>
        <strain evidence="2">CBHHK067</strain>
    </source>
</reference>
<evidence type="ECO:0000256" key="1">
    <source>
        <dbReference type="SAM" id="Phobius"/>
    </source>
</evidence>
<keyword evidence="3" id="KW-1185">Reference proteome</keyword>